<proteinExistence type="predicted"/>
<organism evidence="2 3">
    <name type="scientific">Gymnopus androsaceus JB14</name>
    <dbReference type="NCBI Taxonomy" id="1447944"/>
    <lineage>
        <taxon>Eukaryota</taxon>
        <taxon>Fungi</taxon>
        <taxon>Dikarya</taxon>
        <taxon>Basidiomycota</taxon>
        <taxon>Agaricomycotina</taxon>
        <taxon>Agaricomycetes</taxon>
        <taxon>Agaricomycetidae</taxon>
        <taxon>Agaricales</taxon>
        <taxon>Marasmiineae</taxon>
        <taxon>Omphalotaceae</taxon>
        <taxon>Gymnopus</taxon>
    </lineage>
</organism>
<evidence type="ECO:0000256" key="1">
    <source>
        <dbReference type="SAM" id="SignalP"/>
    </source>
</evidence>
<reference evidence="2" key="1">
    <citation type="journal article" date="2019" name="Environ. Microbiol.">
        <title>Fungal ecological strategies reflected in gene transcription - a case study of two litter decomposers.</title>
        <authorList>
            <person name="Barbi F."/>
            <person name="Kohler A."/>
            <person name="Barry K."/>
            <person name="Baskaran P."/>
            <person name="Daum C."/>
            <person name="Fauchery L."/>
            <person name="Ihrmark K."/>
            <person name="Kuo A."/>
            <person name="LaButti K."/>
            <person name="Lipzen A."/>
            <person name="Morin E."/>
            <person name="Grigoriev I.V."/>
            <person name="Henrissat B."/>
            <person name="Lindahl B."/>
            <person name="Martin F."/>
        </authorList>
    </citation>
    <scope>NUCLEOTIDE SEQUENCE</scope>
    <source>
        <strain evidence="2">JB14</strain>
    </source>
</reference>
<keyword evidence="1" id="KW-0732">Signal</keyword>
<gene>
    <name evidence="2" type="ORF">BT96DRAFT_928623</name>
</gene>
<dbReference type="EMBL" id="ML769944">
    <property type="protein sequence ID" value="KAE9385794.1"/>
    <property type="molecule type" value="Genomic_DNA"/>
</dbReference>
<sequence>MARARLNPSLLTLILCNVLFFSLPSRGISSSHIVSVAISSASERYNHQLYQISRRSLHVFNSQLGDKDMINQDSKRLFRLQTRSVLKHLACILLTFQKSSAFNYNNQDIPSAYILLISQKSSAFN</sequence>
<accession>A0A6A4GKN9</accession>
<name>A0A6A4GKN9_9AGAR</name>
<feature type="chain" id="PRO_5025369688" evidence="1">
    <location>
        <begin position="31"/>
        <end position="125"/>
    </location>
</feature>
<evidence type="ECO:0000313" key="2">
    <source>
        <dbReference type="EMBL" id="KAE9385794.1"/>
    </source>
</evidence>
<dbReference type="Proteomes" id="UP000799118">
    <property type="component" value="Unassembled WGS sequence"/>
</dbReference>
<feature type="signal peptide" evidence="1">
    <location>
        <begin position="1"/>
        <end position="30"/>
    </location>
</feature>
<dbReference type="AlphaFoldDB" id="A0A6A4GKN9"/>
<protein>
    <submittedName>
        <fullName evidence="2">Uncharacterized protein</fullName>
    </submittedName>
</protein>
<keyword evidence="3" id="KW-1185">Reference proteome</keyword>
<evidence type="ECO:0000313" key="3">
    <source>
        <dbReference type="Proteomes" id="UP000799118"/>
    </source>
</evidence>